<evidence type="ECO:0000256" key="10">
    <source>
        <dbReference type="SAM" id="MobiDB-lite"/>
    </source>
</evidence>
<evidence type="ECO:0000256" key="9">
    <source>
        <dbReference type="ARBA" id="ARBA00023268"/>
    </source>
</evidence>
<evidence type="ECO:0000256" key="4">
    <source>
        <dbReference type="ARBA" id="ARBA00022679"/>
    </source>
</evidence>
<dbReference type="EMBL" id="VOBQ01000005">
    <property type="protein sequence ID" value="TWO71892.1"/>
    <property type="molecule type" value="Genomic_DNA"/>
</dbReference>
<evidence type="ECO:0000256" key="5">
    <source>
        <dbReference type="ARBA" id="ARBA00022691"/>
    </source>
</evidence>
<dbReference type="GO" id="GO:0005737">
    <property type="term" value="C:cytoplasm"/>
    <property type="evidence" value="ECO:0007669"/>
    <property type="project" value="TreeGrafter"/>
</dbReference>
<name>A0A562ZTF8_9BURK</name>
<dbReference type="GO" id="GO:0008033">
    <property type="term" value="P:tRNA processing"/>
    <property type="evidence" value="ECO:0007669"/>
    <property type="project" value="UniProtKB-KW"/>
</dbReference>
<keyword evidence="2 12" id="KW-0489">Methyltransferase</keyword>
<keyword evidence="3" id="KW-0285">Flavoprotein</keyword>
<evidence type="ECO:0000256" key="7">
    <source>
        <dbReference type="ARBA" id="ARBA00022827"/>
    </source>
</evidence>
<dbReference type="OrthoDB" id="9786494at2"/>
<dbReference type="GO" id="GO:0004808">
    <property type="term" value="F:tRNA (5-methylaminomethyl-2-thiouridylate)(34)-methyltransferase activity"/>
    <property type="evidence" value="ECO:0007669"/>
    <property type="project" value="UniProtKB-EC"/>
</dbReference>
<keyword evidence="8" id="KW-0560">Oxidoreductase</keyword>
<dbReference type="GO" id="GO:0016645">
    <property type="term" value="F:oxidoreductase activity, acting on the CH-NH group of donors"/>
    <property type="evidence" value="ECO:0007669"/>
    <property type="project" value="InterPro"/>
</dbReference>
<evidence type="ECO:0000256" key="2">
    <source>
        <dbReference type="ARBA" id="ARBA00022603"/>
    </source>
</evidence>
<evidence type="ECO:0000256" key="3">
    <source>
        <dbReference type="ARBA" id="ARBA00022630"/>
    </source>
</evidence>
<dbReference type="Proteomes" id="UP000318199">
    <property type="component" value="Unassembled WGS sequence"/>
</dbReference>
<organism evidence="12 13">
    <name type="scientific">Caenimonas sedimenti</name>
    <dbReference type="NCBI Taxonomy" id="2596921"/>
    <lineage>
        <taxon>Bacteria</taxon>
        <taxon>Pseudomonadati</taxon>
        <taxon>Pseudomonadota</taxon>
        <taxon>Betaproteobacteria</taxon>
        <taxon>Burkholderiales</taxon>
        <taxon>Comamonadaceae</taxon>
        <taxon>Caenimonas</taxon>
    </lineage>
</organism>
<feature type="domain" description="FAD dependent oxidoreductase" evidence="11">
    <location>
        <begin position="213"/>
        <end position="554"/>
    </location>
</feature>
<dbReference type="GO" id="GO:0032259">
    <property type="term" value="P:methylation"/>
    <property type="evidence" value="ECO:0007669"/>
    <property type="project" value="UniProtKB-KW"/>
</dbReference>
<feature type="region of interest" description="Disordered" evidence="10">
    <location>
        <begin position="186"/>
        <end position="206"/>
    </location>
</feature>
<evidence type="ECO:0000256" key="6">
    <source>
        <dbReference type="ARBA" id="ARBA00022694"/>
    </source>
</evidence>
<evidence type="ECO:0000313" key="12">
    <source>
        <dbReference type="EMBL" id="TWO71892.1"/>
    </source>
</evidence>
<dbReference type="EC" id="2.1.1.61" evidence="12"/>
<keyword evidence="6" id="KW-0819">tRNA processing</keyword>
<evidence type="ECO:0000256" key="1">
    <source>
        <dbReference type="ARBA" id="ARBA00022490"/>
    </source>
</evidence>
<dbReference type="Pfam" id="PF01266">
    <property type="entry name" value="DAO"/>
    <property type="match status" value="1"/>
</dbReference>
<protein>
    <submittedName>
        <fullName evidence="12">FAD-dependent 5-carboxymethylaminomethyl-2-thiouridine(34) oxidoreductase MnmC</fullName>
        <ecNumber evidence="12">2.1.1.61</ecNumber>
    </submittedName>
</protein>
<gene>
    <name evidence="12" type="primary">mnmC</name>
    <name evidence="12" type="ORF">FN976_07825</name>
</gene>
<feature type="region of interest" description="Disordered" evidence="10">
    <location>
        <begin position="1"/>
        <end position="24"/>
    </location>
</feature>
<keyword evidence="13" id="KW-1185">Reference proteome</keyword>
<reference evidence="12 13" key="1">
    <citation type="submission" date="2019-07" db="EMBL/GenBank/DDBJ databases">
        <title>Caenimonas sedimenti sp. nov., isolated from activated sludge.</title>
        <authorList>
            <person name="Xu J."/>
        </authorList>
    </citation>
    <scope>NUCLEOTIDE SEQUENCE [LARGE SCALE GENOMIC DNA]</scope>
    <source>
        <strain evidence="12 13">HX-9-20</strain>
    </source>
</reference>
<keyword evidence="4 12" id="KW-0808">Transferase</keyword>
<dbReference type="NCBIfam" id="TIGR03197">
    <property type="entry name" value="MnmC_Cterm"/>
    <property type="match status" value="1"/>
</dbReference>
<dbReference type="InterPro" id="IPR006076">
    <property type="entry name" value="FAD-dep_OxRdtase"/>
</dbReference>
<dbReference type="SUPFAM" id="SSF51971">
    <property type="entry name" value="Nucleotide-binding domain"/>
    <property type="match status" value="1"/>
</dbReference>
<dbReference type="InterPro" id="IPR036188">
    <property type="entry name" value="FAD/NAD-bd_sf"/>
</dbReference>
<dbReference type="Gene3D" id="3.50.50.60">
    <property type="entry name" value="FAD/NAD(P)-binding domain"/>
    <property type="match status" value="1"/>
</dbReference>
<evidence type="ECO:0000256" key="8">
    <source>
        <dbReference type="ARBA" id="ARBA00023002"/>
    </source>
</evidence>
<dbReference type="Gene3D" id="3.30.9.10">
    <property type="entry name" value="D-Amino Acid Oxidase, subunit A, domain 2"/>
    <property type="match status" value="1"/>
</dbReference>
<proteinExistence type="predicted"/>
<comment type="caution">
    <text evidence="12">The sequence shown here is derived from an EMBL/GenBank/DDBJ whole genome shotgun (WGS) entry which is preliminary data.</text>
</comment>
<evidence type="ECO:0000259" key="11">
    <source>
        <dbReference type="Pfam" id="PF01266"/>
    </source>
</evidence>
<dbReference type="Gene3D" id="3.40.50.150">
    <property type="entry name" value="Vaccinia Virus protein VP39"/>
    <property type="match status" value="1"/>
</dbReference>
<dbReference type="PANTHER" id="PTHR13847">
    <property type="entry name" value="SARCOSINE DEHYDROGENASE-RELATED"/>
    <property type="match status" value="1"/>
</dbReference>
<accession>A0A562ZTF8</accession>
<evidence type="ECO:0000313" key="13">
    <source>
        <dbReference type="Proteomes" id="UP000318199"/>
    </source>
</evidence>
<sequence length="586" mass="62188">MAGRKRPRATSLRRPDGAVKSGLPQPWAGHRQWTVLQGGFGLGLEFLALWRAWLTDEGRPGLLHFAVVEPNPVGAEDILRAAEAFSELQPLARDLAGQWFGLAPGIHRLAFAEDRVLLTLAIGEPLAALKSLNLRADALLLGAAPWDVPFLAGAAGLCRRGAHVEAHNLSADTRLQLVQLGFEFEGESPHGRFSPRWPSRRDNDGAAAQEPADCVVIGAGLAGAAAAASLARRGWNVRVLDAAAEPAAGASALPVGLMAVHTSIDDNLLSRLTRCGARITLQQAALLLAEGRDWAPCGVLERQEDTALPTEPLANPGLRAWTTPATDAQKAAGGLSADAGAWWHERSAWIRPAALVRAWLAQPGVTFHGGRTVEHVEQTGAGWRVTDAQGRPLAEAALVVLAAGLASAQWLRGEIVLRPVRGQVSYGPVPAGVADLAPFPINGNGHFVPRVPTAEGPIWLTGSSYGRGDADVSPRMADRLDNLRRLSELAPRAAEVLAPRFDTDAVRDWSGVRCVARDRRPLLGEVRSGLWVSTAMGSRGLTFAALCGELLAARLHGEPWPLSRRLAQALDVGRLGPAPRPASGAR</sequence>
<keyword evidence="9" id="KW-0511">Multifunctional enzyme</keyword>
<dbReference type="InterPro" id="IPR029063">
    <property type="entry name" value="SAM-dependent_MTases_sf"/>
</dbReference>
<keyword evidence="7" id="KW-0274">FAD</keyword>
<dbReference type="InterPro" id="IPR017610">
    <property type="entry name" value="tRNA_S-uridine_synth_MnmC_C"/>
</dbReference>
<keyword evidence="1" id="KW-0963">Cytoplasm</keyword>
<dbReference type="AlphaFoldDB" id="A0A562ZTF8"/>
<dbReference type="PANTHER" id="PTHR13847:SF283">
    <property type="entry name" value="TRNA 5-METHYLAMINOMETHYL-2-THIOURIDINE BIOSYNTHESIS BIFUNCTIONAL PROTEIN MNMC"/>
    <property type="match status" value="1"/>
</dbReference>
<keyword evidence="5" id="KW-0949">S-adenosyl-L-methionine</keyword>